<keyword evidence="3 8" id="KW-0540">Nuclease</keyword>
<organism evidence="10 11">
    <name type="scientific">Methyloprofundus sedimenti</name>
    <dbReference type="NCBI Taxonomy" id="1420851"/>
    <lineage>
        <taxon>Bacteria</taxon>
        <taxon>Pseudomonadati</taxon>
        <taxon>Pseudomonadota</taxon>
        <taxon>Gammaproteobacteria</taxon>
        <taxon>Methylococcales</taxon>
        <taxon>Methylococcaceae</taxon>
        <taxon>Methyloprofundus</taxon>
    </lineage>
</organism>
<evidence type="ECO:0000256" key="7">
    <source>
        <dbReference type="ARBA" id="ARBA00038093"/>
    </source>
</evidence>
<evidence type="ECO:0000259" key="9">
    <source>
        <dbReference type="Pfam" id="PF01850"/>
    </source>
</evidence>
<dbReference type="GO" id="GO:0016787">
    <property type="term" value="F:hydrolase activity"/>
    <property type="evidence" value="ECO:0007669"/>
    <property type="project" value="UniProtKB-KW"/>
</dbReference>
<dbReference type="Pfam" id="PF01850">
    <property type="entry name" value="PIN"/>
    <property type="match status" value="1"/>
</dbReference>
<gene>
    <name evidence="8" type="primary">vapC</name>
    <name evidence="10" type="ORF">AU255_12055</name>
</gene>
<protein>
    <recommendedName>
        <fullName evidence="8">Ribonuclease VapC</fullName>
        <shortName evidence="8">RNase VapC</shortName>
        <ecNumber evidence="8">3.1.-.-</ecNumber>
    </recommendedName>
    <alternativeName>
        <fullName evidence="8">Toxin VapC</fullName>
    </alternativeName>
</protein>
<name>A0A1V8MAB6_9GAMM</name>
<evidence type="ECO:0000256" key="2">
    <source>
        <dbReference type="ARBA" id="ARBA00022649"/>
    </source>
</evidence>
<accession>A0A1V8MAB6</accession>
<dbReference type="STRING" id="1420851.AU255_12055"/>
<dbReference type="RefSeq" id="WP_080523111.1">
    <property type="nucleotide sequence ID" value="NZ_LPUF01000001.1"/>
</dbReference>
<evidence type="ECO:0000256" key="4">
    <source>
        <dbReference type="ARBA" id="ARBA00022723"/>
    </source>
</evidence>
<dbReference type="GO" id="GO:0004540">
    <property type="term" value="F:RNA nuclease activity"/>
    <property type="evidence" value="ECO:0007669"/>
    <property type="project" value="InterPro"/>
</dbReference>
<dbReference type="InterPro" id="IPR029060">
    <property type="entry name" value="PIN-like_dom_sf"/>
</dbReference>
<dbReference type="EMBL" id="LPUF01000001">
    <property type="protein sequence ID" value="OQK18509.1"/>
    <property type="molecule type" value="Genomic_DNA"/>
</dbReference>
<dbReference type="AlphaFoldDB" id="A0A1V8MAB6"/>
<keyword evidence="11" id="KW-1185">Reference proteome</keyword>
<feature type="domain" description="PIN" evidence="9">
    <location>
        <begin position="1"/>
        <end position="124"/>
    </location>
</feature>
<dbReference type="PANTHER" id="PTHR33653:SF1">
    <property type="entry name" value="RIBONUCLEASE VAPC2"/>
    <property type="match status" value="1"/>
</dbReference>
<evidence type="ECO:0000313" key="11">
    <source>
        <dbReference type="Proteomes" id="UP000191980"/>
    </source>
</evidence>
<dbReference type="GO" id="GO:0090729">
    <property type="term" value="F:toxin activity"/>
    <property type="evidence" value="ECO:0007669"/>
    <property type="project" value="UniProtKB-KW"/>
</dbReference>
<sequence length="129" mass="14321">MVIDSSVLIAILLEETEGEDFTQHLIEADSIYISAVSIVESSMVIEYKKGEPGAAQYDELLKTIIPTIIAFDAQQALLARTAWKKYGKGRHPAKLNFGDCCSYATAKHLNQPLLFQGNDFSQTDIERVI</sequence>
<dbReference type="SUPFAM" id="SSF88723">
    <property type="entry name" value="PIN domain-like"/>
    <property type="match status" value="1"/>
</dbReference>
<dbReference type="Proteomes" id="UP000191980">
    <property type="component" value="Unassembled WGS sequence"/>
</dbReference>
<keyword evidence="4 8" id="KW-0479">Metal-binding</keyword>
<feature type="binding site" evidence="8">
    <location>
        <position position="4"/>
    </location>
    <ligand>
        <name>Mg(2+)</name>
        <dbReference type="ChEBI" id="CHEBI:18420"/>
    </ligand>
</feature>
<evidence type="ECO:0000256" key="5">
    <source>
        <dbReference type="ARBA" id="ARBA00022801"/>
    </source>
</evidence>
<comment type="cofactor">
    <cofactor evidence="1 8">
        <name>Mg(2+)</name>
        <dbReference type="ChEBI" id="CHEBI:18420"/>
    </cofactor>
</comment>
<keyword evidence="6 8" id="KW-0460">Magnesium</keyword>
<dbReference type="EC" id="3.1.-.-" evidence="8"/>
<evidence type="ECO:0000313" key="10">
    <source>
        <dbReference type="EMBL" id="OQK18509.1"/>
    </source>
</evidence>
<dbReference type="Gene3D" id="3.40.50.1010">
    <property type="entry name" value="5'-nuclease"/>
    <property type="match status" value="1"/>
</dbReference>
<dbReference type="CDD" id="cd09871">
    <property type="entry name" value="PIN_MtVapC28-VapC30-like"/>
    <property type="match status" value="1"/>
</dbReference>
<feature type="binding site" evidence="8">
    <location>
        <position position="99"/>
    </location>
    <ligand>
        <name>Mg(2+)</name>
        <dbReference type="ChEBI" id="CHEBI:18420"/>
    </ligand>
</feature>
<dbReference type="InterPro" id="IPR050556">
    <property type="entry name" value="Type_II_TA_system_RNase"/>
</dbReference>
<comment type="similarity">
    <text evidence="7 8">Belongs to the PINc/VapC protein family.</text>
</comment>
<dbReference type="GO" id="GO:0000287">
    <property type="term" value="F:magnesium ion binding"/>
    <property type="evidence" value="ECO:0007669"/>
    <property type="project" value="UniProtKB-UniRule"/>
</dbReference>
<dbReference type="HAMAP" id="MF_00265">
    <property type="entry name" value="VapC_Nob1"/>
    <property type="match status" value="1"/>
</dbReference>
<comment type="function">
    <text evidence="8">Toxic component of a toxin-antitoxin (TA) system. An RNase.</text>
</comment>
<evidence type="ECO:0000256" key="6">
    <source>
        <dbReference type="ARBA" id="ARBA00022842"/>
    </source>
</evidence>
<dbReference type="OrthoDB" id="32625at2"/>
<keyword evidence="2 8" id="KW-1277">Toxin-antitoxin system</keyword>
<evidence type="ECO:0000256" key="3">
    <source>
        <dbReference type="ARBA" id="ARBA00022722"/>
    </source>
</evidence>
<dbReference type="InterPro" id="IPR022907">
    <property type="entry name" value="VapC_family"/>
</dbReference>
<comment type="caution">
    <text evidence="10">The sequence shown here is derived from an EMBL/GenBank/DDBJ whole genome shotgun (WGS) entry which is preliminary data.</text>
</comment>
<dbReference type="PANTHER" id="PTHR33653">
    <property type="entry name" value="RIBONUCLEASE VAPC2"/>
    <property type="match status" value="1"/>
</dbReference>
<keyword evidence="8" id="KW-0800">Toxin</keyword>
<evidence type="ECO:0000256" key="8">
    <source>
        <dbReference type="HAMAP-Rule" id="MF_00265"/>
    </source>
</evidence>
<reference evidence="10 11" key="1">
    <citation type="submission" date="2015-12" db="EMBL/GenBank/DDBJ databases">
        <authorList>
            <person name="Shamseldin A."/>
            <person name="Moawad H."/>
            <person name="Abd El-Rahim W.M."/>
            <person name="Sadowsky M.J."/>
        </authorList>
    </citation>
    <scope>NUCLEOTIDE SEQUENCE [LARGE SCALE GENOMIC DNA]</scope>
    <source>
        <strain evidence="10 11">WF1</strain>
    </source>
</reference>
<keyword evidence="5 8" id="KW-0378">Hydrolase</keyword>
<evidence type="ECO:0000256" key="1">
    <source>
        <dbReference type="ARBA" id="ARBA00001946"/>
    </source>
</evidence>
<dbReference type="InterPro" id="IPR002716">
    <property type="entry name" value="PIN_dom"/>
</dbReference>
<proteinExistence type="inferred from homology"/>